<accession>A0ABQ1G5M4</accession>
<dbReference type="InterPro" id="IPR036412">
    <property type="entry name" value="HAD-like_sf"/>
</dbReference>
<sequence>MIKMIAVDLDGTLLNSNSQVSMENAEAIQEAQSQGVLVTIATGRAFYDAKQICSQAGISTPVIGANGATLHDADGQPIHSIPINRDKAMEVLAWLEANQYYYEAMTDRGIYTPQNGHELMSIEMDRVLSSNPNMTLQSLLHALEKQYEQHGLARIPSYRHVPEEAEIYNILGFSFEAEKLEAGRKRYLEDSELTMVISADHNFEVEHPLASKGSALMRMADMHQIPLSEVMAVGDSYNDISMLKIAGRSVAMGNAHQQIKDLCSTVTLSNQDNGVAHAIRQVLGHSLSL</sequence>
<keyword evidence="2" id="KW-1185">Reference proteome</keyword>
<gene>
    <name evidence="1" type="primary">ywpJ</name>
    <name evidence="1" type="ORF">GCM10010917_23010</name>
</gene>
<dbReference type="InterPro" id="IPR006379">
    <property type="entry name" value="HAD-SF_hydro_IIB"/>
</dbReference>
<dbReference type="CDD" id="cd07516">
    <property type="entry name" value="HAD_Pase"/>
    <property type="match status" value="1"/>
</dbReference>
<dbReference type="NCBIfam" id="TIGR00099">
    <property type="entry name" value="Cof-subfamily"/>
    <property type="match status" value="1"/>
</dbReference>
<dbReference type="Gene3D" id="3.30.1240.10">
    <property type="match status" value="1"/>
</dbReference>
<dbReference type="NCBIfam" id="TIGR01484">
    <property type="entry name" value="HAD-SF-IIB"/>
    <property type="match status" value="1"/>
</dbReference>
<evidence type="ECO:0000313" key="1">
    <source>
        <dbReference type="EMBL" id="GGA37242.1"/>
    </source>
</evidence>
<comment type="caution">
    <text evidence="1">The sequence shown here is derived from an EMBL/GenBank/DDBJ whole genome shotgun (WGS) entry which is preliminary data.</text>
</comment>
<dbReference type="SFLD" id="SFLDS00003">
    <property type="entry name" value="Haloacid_Dehalogenase"/>
    <property type="match status" value="1"/>
</dbReference>
<protein>
    <submittedName>
        <fullName evidence="1">Phosphatase YwpJ</fullName>
    </submittedName>
</protein>
<evidence type="ECO:0000313" key="2">
    <source>
        <dbReference type="Proteomes" id="UP000609323"/>
    </source>
</evidence>
<dbReference type="InterPro" id="IPR023214">
    <property type="entry name" value="HAD_sf"/>
</dbReference>
<proteinExistence type="predicted"/>
<dbReference type="EMBL" id="BMHF01000007">
    <property type="protein sequence ID" value="GGA37242.1"/>
    <property type="molecule type" value="Genomic_DNA"/>
</dbReference>
<dbReference type="SFLD" id="SFLDG01144">
    <property type="entry name" value="C2.B.4:_PGP_Like"/>
    <property type="match status" value="1"/>
</dbReference>
<dbReference type="PROSITE" id="PS01229">
    <property type="entry name" value="COF_2"/>
    <property type="match status" value="1"/>
</dbReference>
<name>A0ABQ1G5M4_9BACL</name>
<dbReference type="SFLD" id="SFLDG01140">
    <property type="entry name" value="C2.B:_Phosphomannomutase_and_P"/>
    <property type="match status" value="1"/>
</dbReference>
<dbReference type="InterPro" id="IPR000150">
    <property type="entry name" value="Cof"/>
</dbReference>
<dbReference type="Proteomes" id="UP000609323">
    <property type="component" value="Unassembled WGS sequence"/>
</dbReference>
<dbReference type="PANTHER" id="PTHR10000:SF55">
    <property type="entry name" value="5-AMINO-6-(5-PHOSPHO-D-RIBITYLAMINO)URACIL PHOSPHATASE YCSE"/>
    <property type="match status" value="1"/>
</dbReference>
<dbReference type="Pfam" id="PF08282">
    <property type="entry name" value="Hydrolase_3"/>
    <property type="match status" value="1"/>
</dbReference>
<organism evidence="1 2">
    <name type="scientific">Paenibacillus physcomitrellae</name>
    <dbReference type="NCBI Taxonomy" id="1619311"/>
    <lineage>
        <taxon>Bacteria</taxon>
        <taxon>Bacillati</taxon>
        <taxon>Bacillota</taxon>
        <taxon>Bacilli</taxon>
        <taxon>Bacillales</taxon>
        <taxon>Paenibacillaceae</taxon>
        <taxon>Paenibacillus</taxon>
    </lineage>
</organism>
<dbReference type="SUPFAM" id="SSF56784">
    <property type="entry name" value="HAD-like"/>
    <property type="match status" value="1"/>
</dbReference>
<dbReference type="PANTHER" id="PTHR10000">
    <property type="entry name" value="PHOSPHOSERINE PHOSPHATASE"/>
    <property type="match status" value="1"/>
</dbReference>
<reference evidence="2" key="1">
    <citation type="journal article" date="2019" name="Int. J. Syst. Evol. Microbiol.">
        <title>The Global Catalogue of Microorganisms (GCM) 10K type strain sequencing project: providing services to taxonomists for standard genome sequencing and annotation.</title>
        <authorList>
            <consortium name="The Broad Institute Genomics Platform"/>
            <consortium name="The Broad Institute Genome Sequencing Center for Infectious Disease"/>
            <person name="Wu L."/>
            <person name="Ma J."/>
        </authorList>
    </citation>
    <scope>NUCLEOTIDE SEQUENCE [LARGE SCALE GENOMIC DNA]</scope>
    <source>
        <strain evidence="2">CGMCC 1.15044</strain>
    </source>
</reference>
<dbReference type="Gene3D" id="3.40.50.1000">
    <property type="entry name" value="HAD superfamily/HAD-like"/>
    <property type="match status" value="1"/>
</dbReference>